<gene>
    <name evidence="1" type="ORF">NCTC11685_07258</name>
</gene>
<dbReference type="EMBL" id="UGMS01000004">
    <property type="protein sequence ID" value="STW79910.1"/>
    <property type="molecule type" value="Genomic_DNA"/>
</dbReference>
<protein>
    <submittedName>
        <fullName evidence="1">Alpha-2-macroglobulin domain-containing protein</fullName>
    </submittedName>
</protein>
<accession>A0A7H4PND7</accession>
<comment type="caution">
    <text evidence="1">The sequence shown here is derived from an EMBL/GenBank/DDBJ whole genome shotgun (WGS) entry which is preliminary data.</text>
</comment>
<name>A0A7H4PND7_9ENTR</name>
<proteinExistence type="predicted"/>
<dbReference type="Proteomes" id="UP000254863">
    <property type="component" value="Unassembled WGS sequence"/>
</dbReference>
<organism evidence="1 2">
    <name type="scientific">Klebsiella michiganensis</name>
    <dbReference type="NCBI Taxonomy" id="1134687"/>
    <lineage>
        <taxon>Bacteria</taxon>
        <taxon>Pseudomonadati</taxon>
        <taxon>Pseudomonadota</taxon>
        <taxon>Gammaproteobacteria</taxon>
        <taxon>Enterobacterales</taxon>
        <taxon>Enterobacteriaceae</taxon>
        <taxon>Klebsiella/Raoultella group</taxon>
        <taxon>Klebsiella</taxon>
    </lineage>
</organism>
<evidence type="ECO:0000313" key="1">
    <source>
        <dbReference type="EMBL" id="STW79910.1"/>
    </source>
</evidence>
<evidence type="ECO:0000313" key="2">
    <source>
        <dbReference type="Proteomes" id="UP000254863"/>
    </source>
</evidence>
<reference evidence="1 2" key="1">
    <citation type="submission" date="2018-06" db="EMBL/GenBank/DDBJ databases">
        <authorList>
            <consortium name="Pathogen Informatics"/>
            <person name="Doyle S."/>
        </authorList>
    </citation>
    <scope>NUCLEOTIDE SEQUENCE [LARGE SCALE GENOMIC DNA]</scope>
    <source>
        <strain evidence="1 2">NCTC11685</strain>
    </source>
</reference>
<dbReference type="AlphaFoldDB" id="A0A7H4PND7"/>
<sequence length="63" mass="6805">MKTFAPMQKQWQLGVRPAFPAQTVNSGAVLQPGESWQAPAAPKRGLLAGHVCRGSWCSAVSRR</sequence>